<dbReference type="PANTHER" id="PTHR43065:SF10">
    <property type="entry name" value="PEROXIDE STRESS-ACTIVATED HISTIDINE KINASE MAK3"/>
    <property type="match status" value="1"/>
</dbReference>
<keyword evidence="9" id="KW-0812">Transmembrane</keyword>
<keyword evidence="7" id="KW-0067">ATP-binding</keyword>
<proteinExistence type="predicted"/>
<keyword evidence="9" id="KW-1133">Transmembrane helix</keyword>
<feature type="transmembrane region" description="Helical" evidence="9">
    <location>
        <begin position="103"/>
        <end position="122"/>
    </location>
</feature>
<dbReference type="InterPro" id="IPR036890">
    <property type="entry name" value="HATPase_C_sf"/>
</dbReference>
<evidence type="ECO:0000256" key="1">
    <source>
        <dbReference type="ARBA" id="ARBA00000085"/>
    </source>
</evidence>
<dbReference type="SMART" id="SM00387">
    <property type="entry name" value="HATPase_c"/>
    <property type="match status" value="1"/>
</dbReference>
<evidence type="ECO:0000256" key="6">
    <source>
        <dbReference type="ARBA" id="ARBA00022777"/>
    </source>
</evidence>
<evidence type="ECO:0000259" key="10">
    <source>
        <dbReference type="PROSITE" id="PS50109"/>
    </source>
</evidence>
<dbReference type="InterPro" id="IPR005467">
    <property type="entry name" value="His_kinase_dom"/>
</dbReference>
<keyword evidence="3" id="KW-0597">Phosphoprotein</keyword>
<dbReference type="Gene3D" id="3.30.565.10">
    <property type="entry name" value="Histidine kinase-like ATPase, C-terminal domain"/>
    <property type="match status" value="1"/>
</dbReference>
<evidence type="ECO:0000256" key="2">
    <source>
        <dbReference type="ARBA" id="ARBA00012438"/>
    </source>
</evidence>
<evidence type="ECO:0000313" key="11">
    <source>
        <dbReference type="EMBL" id="MBZ5752609.1"/>
    </source>
</evidence>
<dbReference type="Pfam" id="PF02518">
    <property type="entry name" value="HATPase_c"/>
    <property type="match status" value="1"/>
</dbReference>
<keyword evidence="6 11" id="KW-0418">Kinase</keyword>
<evidence type="ECO:0000313" key="12">
    <source>
        <dbReference type="Proteomes" id="UP001165287"/>
    </source>
</evidence>
<dbReference type="InterPro" id="IPR003594">
    <property type="entry name" value="HATPase_dom"/>
</dbReference>
<feature type="transmembrane region" description="Helical" evidence="9">
    <location>
        <begin position="172"/>
        <end position="194"/>
    </location>
</feature>
<dbReference type="PANTHER" id="PTHR43065">
    <property type="entry name" value="SENSOR HISTIDINE KINASE"/>
    <property type="match status" value="1"/>
</dbReference>
<evidence type="ECO:0000256" key="4">
    <source>
        <dbReference type="ARBA" id="ARBA00022679"/>
    </source>
</evidence>
<keyword evidence="9" id="KW-0472">Membrane</keyword>
<reference evidence="11" key="1">
    <citation type="submission" date="2024-05" db="EMBL/GenBank/DDBJ databases">
        <title>Metabacillus sp. nov., isolated from the rhizosphere soil of tomato plants.</title>
        <authorList>
            <person name="Ma R."/>
        </authorList>
    </citation>
    <scope>NUCLEOTIDE SEQUENCE</scope>
    <source>
        <strain evidence="11">DBTR6</strain>
    </source>
</reference>
<evidence type="ECO:0000256" key="3">
    <source>
        <dbReference type="ARBA" id="ARBA00022553"/>
    </source>
</evidence>
<keyword evidence="5" id="KW-0547">Nucleotide-binding</keyword>
<evidence type="ECO:0000256" key="9">
    <source>
        <dbReference type="SAM" id="Phobius"/>
    </source>
</evidence>
<dbReference type="EC" id="2.7.13.3" evidence="2"/>
<comment type="caution">
    <text evidence="11">The sequence shown here is derived from an EMBL/GenBank/DDBJ whole genome shotgun (WGS) entry which is preliminary data.</text>
</comment>
<dbReference type="GO" id="GO:0016301">
    <property type="term" value="F:kinase activity"/>
    <property type="evidence" value="ECO:0007669"/>
    <property type="project" value="UniProtKB-KW"/>
</dbReference>
<evidence type="ECO:0000256" key="5">
    <source>
        <dbReference type="ARBA" id="ARBA00022741"/>
    </source>
</evidence>
<dbReference type="InterPro" id="IPR004358">
    <property type="entry name" value="Sig_transdc_His_kin-like_C"/>
</dbReference>
<keyword evidence="12" id="KW-1185">Reference proteome</keyword>
<dbReference type="SUPFAM" id="SSF55874">
    <property type="entry name" value="ATPase domain of HSP90 chaperone/DNA topoisomerase II/histidine kinase"/>
    <property type="match status" value="1"/>
</dbReference>
<comment type="catalytic activity">
    <reaction evidence="1">
        <text>ATP + protein L-histidine = ADP + protein N-phospho-L-histidine.</text>
        <dbReference type="EC" id="2.7.13.3"/>
    </reaction>
</comment>
<protein>
    <recommendedName>
        <fullName evidence="2">histidine kinase</fullName>
        <ecNumber evidence="2">2.7.13.3</ecNumber>
    </recommendedName>
</protein>
<dbReference type="PRINTS" id="PR00344">
    <property type="entry name" value="BCTRLSENSOR"/>
</dbReference>
<gene>
    <name evidence="11" type="ORF">K9V48_20795</name>
</gene>
<feature type="domain" description="Histidine kinase" evidence="10">
    <location>
        <begin position="260"/>
        <end position="472"/>
    </location>
</feature>
<dbReference type="Proteomes" id="UP001165287">
    <property type="component" value="Unassembled WGS sequence"/>
</dbReference>
<feature type="transmembrane region" description="Helical" evidence="9">
    <location>
        <begin position="214"/>
        <end position="236"/>
    </location>
</feature>
<evidence type="ECO:0000256" key="8">
    <source>
        <dbReference type="ARBA" id="ARBA00023012"/>
    </source>
</evidence>
<accession>A0ABS7UX52</accession>
<feature type="transmembrane region" description="Helical" evidence="9">
    <location>
        <begin position="69"/>
        <end position="91"/>
    </location>
</feature>
<organism evidence="11 12">
    <name type="scientific">Metabacillus rhizolycopersici</name>
    <dbReference type="NCBI Taxonomy" id="2875709"/>
    <lineage>
        <taxon>Bacteria</taxon>
        <taxon>Bacillati</taxon>
        <taxon>Bacillota</taxon>
        <taxon>Bacilli</taxon>
        <taxon>Bacillales</taxon>
        <taxon>Bacillaceae</taxon>
        <taxon>Metabacillus</taxon>
    </lineage>
</organism>
<feature type="transmembrane region" description="Helical" evidence="9">
    <location>
        <begin position="134"/>
        <end position="152"/>
    </location>
</feature>
<dbReference type="EMBL" id="JAIQUM010000061">
    <property type="protein sequence ID" value="MBZ5752609.1"/>
    <property type="molecule type" value="Genomic_DNA"/>
</dbReference>
<dbReference type="RefSeq" id="WP_224141066.1">
    <property type="nucleotide sequence ID" value="NZ_JAIQUM010000061.1"/>
</dbReference>
<keyword evidence="8" id="KW-0902">Two-component regulatory system</keyword>
<feature type="transmembrane region" description="Helical" evidence="9">
    <location>
        <begin position="25"/>
        <end position="49"/>
    </location>
</feature>
<keyword evidence="4" id="KW-0808">Transferase</keyword>
<sequence length="489" mass="56711">MRIGIVLFTWALSFILYRKNKTVPFIRWVSFVIFLAGSTTFATCIQLYLLPFIRTHFPQWGGLIEFLHLIIAVFAYICIYFFPYAVLMSCIDFSEWFSRRWRNLLKWILLIPIIPLSLTDNVKIYPVVDYSFKYINIYTGIYILTGCLLLYFSILKIKHDGLVDGNRKRTIYFYTSMVMWVGFSNYINVDRFWLNETGSYVETIYLDIYKVQNIFYTIVYILMLSYIIIAAKHGLFGIQLKIEKQKLDHTMKSLSIGTNFLNHTIKNEIQKLNYLGDRTKGYISSGRKDQAIDALDTMFHVIEHMQNMVDSIRERTEEIYLNERSESLISMIDTTLSILKPAIEEKKIKIERKYAHDVYMNCDKLHMSEVINNIIMNALEAMEAEGGVLEIRLFTEKKNIVVEFIDNGCGLTNESLSKVFDPFFTTKKNPQSYGLGLSYCYAAVQKHQGSLTITSSGVKKGTTVSIKLPLTKVVQNDQKSSYSFNVGNR</sequence>
<evidence type="ECO:0000256" key="7">
    <source>
        <dbReference type="ARBA" id="ARBA00022840"/>
    </source>
</evidence>
<name>A0ABS7UX52_9BACI</name>
<dbReference type="PROSITE" id="PS50109">
    <property type="entry name" value="HIS_KIN"/>
    <property type="match status" value="1"/>
</dbReference>